<dbReference type="Pfam" id="PF05199">
    <property type="entry name" value="GMC_oxred_C"/>
    <property type="match status" value="1"/>
</dbReference>
<keyword evidence="10" id="KW-1185">Reference proteome</keyword>
<dbReference type="GO" id="GO:0050660">
    <property type="term" value="F:flavin adenine dinucleotide binding"/>
    <property type="evidence" value="ECO:0007669"/>
    <property type="project" value="InterPro"/>
</dbReference>
<protein>
    <submittedName>
        <fullName evidence="9">Pyranose dehydrogenase</fullName>
    </submittedName>
</protein>
<proteinExistence type="inferred from homology"/>
<sequence>MSKLWALVALSAYLTSAILVERVEDLPPLDYDFIVVGGGTAGNVIANRLSENSNHTVLLLEGGGSHKGVQDIQVPFFCPGLTPYTAWDWNFTTVPQTALGGRTVPFQRGYVLGGSSSVNYMAYTRGSSEDYDRFARVTGESGWSWSNVMQYLKRNERFIPPQDSHNITGQFDPSVHGYRGMTAVSLPGYSMPTDNMALQVTKELPEEFPYNQDINSGNPIGLGWAPSTINQGERDSSATSYLADEYIRRPNLHVLLHAHVLRLHQTGSANVQKPSFRTVEFSNGDKSLQRLFTAKKEVILSAGPVGSPVILMHSGIGDAKDLSRIGIKPIVDLPSVGRNLSDHPLVMNVWPVNTTDTIETINRDPVIAAKALSEWQTSRTGPLVDIVFNQLGWLRVKNGEKVFKQYGDPASGPSAPHFEFSIQNGLPGKTPPAGNHFVISTVVVAPTARGSITLNSSNPFDAPAINPRYLDSELDMFIMREAVRTAQRFVEAPVFKGYLDAELYKGRTDEELNEFIQENSSNLHHPVGTAAMSARNAGFGVVDPDLRVKGVSGVRVIDSSVFPFILSAHTMSATYVFGERGADLIKQSWA</sequence>
<evidence type="ECO:0000256" key="5">
    <source>
        <dbReference type="PIRSR" id="PIRSR000137-1"/>
    </source>
</evidence>
<feature type="domain" description="Glucose-methanol-choline oxidoreductase N-terminal" evidence="8">
    <location>
        <begin position="303"/>
        <end position="317"/>
    </location>
</feature>
<evidence type="ECO:0000259" key="8">
    <source>
        <dbReference type="PROSITE" id="PS00624"/>
    </source>
</evidence>
<evidence type="ECO:0000313" key="10">
    <source>
        <dbReference type="Proteomes" id="UP000807353"/>
    </source>
</evidence>
<dbReference type="PANTHER" id="PTHR11552">
    <property type="entry name" value="GLUCOSE-METHANOL-CHOLINE GMC OXIDOREDUCTASE"/>
    <property type="match status" value="1"/>
</dbReference>
<evidence type="ECO:0000256" key="2">
    <source>
        <dbReference type="ARBA" id="ARBA00010790"/>
    </source>
</evidence>
<dbReference type="OrthoDB" id="269227at2759"/>
<evidence type="ECO:0000256" key="1">
    <source>
        <dbReference type="ARBA" id="ARBA00001974"/>
    </source>
</evidence>
<dbReference type="PROSITE" id="PS00624">
    <property type="entry name" value="GMC_OXRED_2"/>
    <property type="match status" value="1"/>
</dbReference>
<name>A0A9P6CGZ0_9AGAR</name>
<accession>A0A9P6CGZ0</accession>
<gene>
    <name evidence="9" type="ORF">BDZ94DRAFT_1324094</name>
</gene>
<dbReference type="Gene3D" id="3.50.50.60">
    <property type="entry name" value="FAD/NAD(P)-binding domain"/>
    <property type="match status" value="1"/>
</dbReference>
<comment type="cofactor">
    <cofactor evidence="1 6">
        <name>FAD</name>
        <dbReference type="ChEBI" id="CHEBI:57692"/>
    </cofactor>
</comment>
<dbReference type="SUPFAM" id="SSF51905">
    <property type="entry name" value="FAD/NAD(P)-binding domain"/>
    <property type="match status" value="1"/>
</dbReference>
<dbReference type="Proteomes" id="UP000807353">
    <property type="component" value="Unassembled WGS sequence"/>
</dbReference>
<evidence type="ECO:0000256" key="3">
    <source>
        <dbReference type="ARBA" id="ARBA00022630"/>
    </source>
</evidence>
<dbReference type="Pfam" id="PF00732">
    <property type="entry name" value="GMC_oxred_N"/>
    <property type="match status" value="1"/>
</dbReference>
<evidence type="ECO:0000256" key="4">
    <source>
        <dbReference type="ARBA" id="ARBA00022827"/>
    </source>
</evidence>
<feature type="signal peptide" evidence="7">
    <location>
        <begin position="1"/>
        <end position="17"/>
    </location>
</feature>
<dbReference type="InterPro" id="IPR007867">
    <property type="entry name" value="GMC_OxRtase_C"/>
</dbReference>
<evidence type="ECO:0000256" key="6">
    <source>
        <dbReference type="PIRSR" id="PIRSR000137-2"/>
    </source>
</evidence>
<keyword evidence="7" id="KW-0732">Signal</keyword>
<dbReference type="SUPFAM" id="SSF54373">
    <property type="entry name" value="FAD-linked reductases, C-terminal domain"/>
    <property type="match status" value="1"/>
</dbReference>
<feature type="binding site" evidence="6">
    <location>
        <position position="260"/>
    </location>
    <ligand>
        <name>FAD</name>
        <dbReference type="ChEBI" id="CHEBI:57692"/>
    </ligand>
</feature>
<keyword evidence="3" id="KW-0285">Flavoprotein</keyword>
<feature type="active site" description="Proton acceptor" evidence="5">
    <location>
        <position position="569"/>
    </location>
</feature>
<feature type="active site" description="Proton donor" evidence="5">
    <location>
        <position position="525"/>
    </location>
</feature>
<dbReference type="InterPro" id="IPR036188">
    <property type="entry name" value="FAD/NAD-bd_sf"/>
</dbReference>
<feature type="chain" id="PRO_5040451657" evidence="7">
    <location>
        <begin position="18"/>
        <end position="590"/>
    </location>
</feature>
<evidence type="ECO:0000256" key="7">
    <source>
        <dbReference type="SAM" id="SignalP"/>
    </source>
</evidence>
<feature type="binding site" evidence="6">
    <location>
        <position position="111"/>
    </location>
    <ligand>
        <name>FAD</name>
        <dbReference type="ChEBI" id="CHEBI:57692"/>
    </ligand>
</feature>
<dbReference type="PANTHER" id="PTHR11552:SF147">
    <property type="entry name" value="CHOLINE DEHYDROGENASE, MITOCHONDRIAL"/>
    <property type="match status" value="1"/>
</dbReference>
<dbReference type="InterPro" id="IPR012132">
    <property type="entry name" value="GMC_OxRdtase"/>
</dbReference>
<reference evidence="9" key="1">
    <citation type="submission" date="2020-11" db="EMBL/GenBank/DDBJ databases">
        <authorList>
            <consortium name="DOE Joint Genome Institute"/>
            <person name="Ahrendt S."/>
            <person name="Riley R."/>
            <person name="Andreopoulos W."/>
            <person name="Labutti K."/>
            <person name="Pangilinan J."/>
            <person name="Ruiz-Duenas F.J."/>
            <person name="Barrasa J.M."/>
            <person name="Sanchez-Garcia M."/>
            <person name="Camarero S."/>
            <person name="Miyauchi S."/>
            <person name="Serrano A."/>
            <person name="Linde D."/>
            <person name="Babiker R."/>
            <person name="Drula E."/>
            <person name="Ayuso-Fernandez I."/>
            <person name="Pacheco R."/>
            <person name="Padilla G."/>
            <person name="Ferreira P."/>
            <person name="Barriuso J."/>
            <person name="Kellner H."/>
            <person name="Castanera R."/>
            <person name="Alfaro M."/>
            <person name="Ramirez L."/>
            <person name="Pisabarro A.G."/>
            <person name="Kuo A."/>
            <person name="Tritt A."/>
            <person name="Lipzen A."/>
            <person name="He G."/>
            <person name="Yan M."/>
            <person name="Ng V."/>
            <person name="Cullen D."/>
            <person name="Martin F."/>
            <person name="Rosso M.-N."/>
            <person name="Henrissat B."/>
            <person name="Hibbett D."/>
            <person name="Martinez A.T."/>
            <person name="Grigoriev I.V."/>
        </authorList>
    </citation>
    <scope>NUCLEOTIDE SEQUENCE</scope>
    <source>
        <strain evidence="9">CBS 247.69</strain>
    </source>
</reference>
<dbReference type="InterPro" id="IPR000172">
    <property type="entry name" value="GMC_OxRdtase_N"/>
</dbReference>
<comment type="similarity">
    <text evidence="2">Belongs to the GMC oxidoreductase family.</text>
</comment>
<dbReference type="EMBL" id="MU150299">
    <property type="protein sequence ID" value="KAF9460388.1"/>
    <property type="molecule type" value="Genomic_DNA"/>
</dbReference>
<keyword evidence="4 6" id="KW-0274">FAD</keyword>
<dbReference type="AlphaFoldDB" id="A0A9P6CGZ0"/>
<evidence type="ECO:0000313" key="9">
    <source>
        <dbReference type="EMBL" id="KAF9460388.1"/>
    </source>
</evidence>
<dbReference type="GO" id="GO:0016614">
    <property type="term" value="F:oxidoreductase activity, acting on CH-OH group of donors"/>
    <property type="evidence" value="ECO:0007669"/>
    <property type="project" value="InterPro"/>
</dbReference>
<dbReference type="Gene3D" id="3.30.560.10">
    <property type="entry name" value="Glucose Oxidase, domain 3"/>
    <property type="match status" value="1"/>
</dbReference>
<organism evidence="9 10">
    <name type="scientific">Collybia nuda</name>
    <dbReference type="NCBI Taxonomy" id="64659"/>
    <lineage>
        <taxon>Eukaryota</taxon>
        <taxon>Fungi</taxon>
        <taxon>Dikarya</taxon>
        <taxon>Basidiomycota</taxon>
        <taxon>Agaricomycotina</taxon>
        <taxon>Agaricomycetes</taxon>
        <taxon>Agaricomycetidae</taxon>
        <taxon>Agaricales</taxon>
        <taxon>Tricholomatineae</taxon>
        <taxon>Clitocybaceae</taxon>
        <taxon>Collybia</taxon>
    </lineage>
</organism>
<dbReference type="PIRSF" id="PIRSF000137">
    <property type="entry name" value="Alcohol_oxidase"/>
    <property type="match status" value="1"/>
</dbReference>
<comment type="caution">
    <text evidence="9">The sequence shown here is derived from an EMBL/GenBank/DDBJ whole genome shotgun (WGS) entry which is preliminary data.</text>
</comment>